<dbReference type="Pfam" id="PF12802">
    <property type="entry name" value="MarR_2"/>
    <property type="match status" value="1"/>
</dbReference>
<dbReference type="PROSITE" id="PS50995">
    <property type="entry name" value="HTH_MARR_2"/>
    <property type="match status" value="1"/>
</dbReference>
<dbReference type="EMBL" id="AZCN01000018">
    <property type="protein sequence ID" value="KRK18328.1"/>
    <property type="molecule type" value="Genomic_DNA"/>
</dbReference>
<accession>A0A0R1F9E5</accession>
<dbReference type="InterPro" id="IPR036390">
    <property type="entry name" value="WH_DNA-bd_sf"/>
</dbReference>
<dbReference type="RefSeq" id="WP_010009940.1">
    <property type="nucleotide sequence ID" value="NZ_AZCN01000018.1"/>
</dbReference>
<dbReference type="SMART" id="SM00347">
    <property type="entry name" value="HTH_MARR"/>
    <property type="match status" value="1"/>
</dbReference>
<dbReference type="InterPro" id="IPR036388">
    <property type="entry name" value="WH-like_DNA-bd_sf"/>
</dbReference>
<dbReference type="GO" id="GO:0006950">
    <property type="term" value="P:response to stress"/>
    <property type="evidence" value="ECO:0007669"/>
    <property type="project" value="TreeGrafter"/>
</dbReference>
<gene>
    <name evidence="2" type="ORF">FD22_GL000667</name>
</gene>
<dbReference type="eggNOG" id="COG1846">
    <property type="taxonomic scope" value="Bacteria"/>
</dbReference>
<dbReference type="SUPFAM" id="SSF46785">
    <property type="entry name" value="Winged helix' DNA-binding domain"/>
    <property type="match status" value="1"/>
</dbReference>
<dbReference type="InterPro" id="IPR000835">
    <property type="entry name" value="HTH_MarR-typ"/>
</dbReference>
<dbReference type="AlphaFoldDB" id="A0A0R1F9E5"/>
<proteinExistence type="predicted"/>
<evidence type="ECO:0000313" key="3">
    <source>
        <dbReference type="Proteomes" id="UP000051181"/>
    </source>
</evidence>
<evidence type="ECO:0000313" key="2">
    <source>
        <dbReference type="EMBL" id="KRK18328.1"/>
    </source>
</evidence>
<name>A0A0R1F9E5_9LACO</name>
<dbReference type="PANTHER" id="PTHR33164:SF57">
    <property type="entry name" value="MARR-FAMILY TRANSCRIPTIONAL REGULATOR"/>
    <property type="match status" value="1"/>
</dbReference>
<protein>
    <submittedName>
        <fullName evidence="2">Transcriptional regulator</fullName>
    </submittedName>
</protein>
<evidence type="ECO:0000259" key="1">
    <source>
        <dbReference type="PROSITE" id="PS50995"/>
    </source>
</evidence>
<comment type="caution">
    <text evidence="2">The sequence shown here is derived from an EMBL/GenBank/DDBJ whole genome shotgun (WGS) entry which is preliminary data.</text>
</comment>
<dbReference type="GO" id="GO:0003700">
    <property type="term" value="F:DNA-binding transcription factor activity"/>
    <property type="evidence" value="ECO:0007669"/>
    <property type="project" value="InterPro"/>
</dbReference>
<dbReference type="Gene3D" id="1.10.10.10">
    <property type="entry name" value="Winged helix-like DNA-binding domain superfamily/Winged helix DNA-binding domain"/>
    <property type="match status" value="1"/>
</dbReference>
<reference evidence="2 3" key="1">
    <citation type="journal article" date="2015" name="Genome Announc.">
        <title>Expanding the biotechnology potential of lactobacilli through comparative genomics of 213 strains and associated genera.</title>
        <authorList>
            <person name="Sun Z."/>
            <person name="Harris H.M."/>
            <person name="McCann A."/>
            <person name="Guo C."/>
            <person name="Argimon S."/>
            <person name="Zhang W."/>
            <person name="Yang X."/>
            <person name="Jeffery I.B."/>
            <person name="Cooney J.C."/>
            <person name="Kagawa T.F."/>
            <person name="Liu W."/>
            <person name="Song Y."/>
            <person name="Salvetti E."/>
            <person name="Wrobel A."/>
            <person name="Rasinkangas P."/>
            <person name="Parkhill J."/>
            <person name="Rea M.C."/>
            <person name="O'Sullivan O."/>
            <person name="Ritari J."/>
            <person name="Douillard F.P."/>
            <person name="Paul Ross R."/>
            <person name="Yang R."/>
            <person name="Briner A.E."/>
            <person name="Felis G.E."/>
            <person name="de Vos W.M."/>
            <person name="Barrangou R."/>
            <person name="Klaenhammer T.R."/>
            <person name="Caufield P.W."/>
            <person name="Cui Y."/>
            <person name="Zhang H."/>
            <person name="O'Toole P.W."/>
        </authorList>
    </citation>
    <scope>NUCLEOTIDE SEQUENCE [LARGE SCALE GENOMIC DNA]</scope>
    <source>
        <strain evidence="2 3">DSM 20001</strain>
    </source>
</reference>
<feature type="domain" description="HTH marR-type" evidence="1">
    <location>
        <begin position="4"/>
        <end position="135"/>
    </location>
</feature>
<dbReference type="Proteomes" id="UP000051181">
    <property type="component" value="Unassembled WGS sequence"/>
</dbReference>
<organism evidence="2 3">
    <name type="scientific">Loigolactobacillus coryniformis subsp. coryniformis KCTC 3167 = DSM 20001</name>
    <dbReference type="NCBI Taxonomy" id="913848"/>
    <lineage>
        <taxon>Bacteria</taxon>
        <taxon>Bacillati</taxon>
        <taxon>Bacillota</taxon>
        <taxon>Bacilli</taxon>
        <taxon>Lactobacillales</taxon>
        <taxon>Lactobacillaceae</taxon>
        <taxon>Loigolactobacillus</taxon>
    </lineage>
</organism>
<dbReference type="InterPro" id="IPR039422">
    <property type="entry name" value="MarR/SlyA-like"/>
</dbReference>
<dbReference type="PATRIC" id="fig|913848.6.peg.690"/>
<sequence length="147" mass="17060">MSSIDPIFTTLKQFEEQRQRYEQQIGQQFGLNRADVRLLSFLTDAQPTITDLHHLTGLDISTLSRQLTALTHKKLLQKHSDQHDRRKRTFILTELGRTQFQHFRQATAELEQAILANWPADEQQLLKVLLKRLVSSTQRLAPTMVGK</sequence>
<dbReference type="GeneID" id="65917138"/>
<dbReference type="PANTHER" id="PTHR33164">
    <property type="entry name" value="TRANSCRIPTIONAL REGULATOR, MARR FAMILY"/>
    <property type="match status" value="1"/>
</dbReference>